<reference evidence="1 2" key="1">
    <citation type="submission" date="2016-11" db="EMBL/GenBank/DDBJ databases">
        <authorList>
            <person name="Jaros S."/>
            <person name="Januszkiewicz K."/>
            <person name="Wedrychowicz H."/>
        </authorList>
    </citation>
    <scope>NUCLEOTIDE SEQUENCE [LARGE SCALE GENOMIC DNA]</scope>
    <source>
        <strain evidence="1 2">DSM 21986</strain>
    </source>
</reference>
<dbReference type="EMBL" id="FQUS01000001">
    <property type="protein sequence ID" value="SHE32236.1"/>
    <property type="molecule type" value="Genomic_DNA"/>
</dbReference>
<dbReference type="OrthoDB" id="7054537at2"/>
<dbReference type="GO" id="GO:0015562">
    <property type="term" value="F:efflux transmembrane transporter activity"/>
    <property type="evidence" value="ECO:0007669"/>
    <property type="project" value="InterPro"/>
</dbReference>
<dbReference type="Gene3D" id="1.20.1600.10">
    <property type="entry name" value="Outer membrane efflux proteins (OEP)"/>
    <property type="match status" value="1"/>
</dbReference>
<sequence length="708" mass="82117">MIKKDHMVNRRLFLYVLLLFFAIPVSLLAQAEQSSLRGDPVLQELISELDSLISAKSPRIPAGEANYYKGLQKLFISGEMAAGDDSNPRLDEISAEQQRFSNDYGLSVNWSYLNNIEQGIFSGGDIFYNKRLSTGLEWDILGNGLLSNRSRAAELEVEKELAEGQLKQSNADEKYTILHKKIRYLFTRSKAAFINEYLDAVSVNLEVLHRLHYRDLLPWREVLKLSSLKAQLEHRLDTYQAVEKQLAGAEDKEYLSDGTPEVMNLAVPDLDIELFLKKVRDFHEDIQLSEDKLHKLDYSFLSDISFSVSAQYNIYDNLYDRPENEAVGGREYFSTTFNVSFPLPLNMGSKKKLAEARKRRIVQDQKDQRRNTFDEITNHFLEYQQQKQRYLELYETYLMHEEEIRNQQAFRKLGSSDFSIRKLTNAMIARYGAVLDLIEVKQQLFLKLVNLDSYLPAEGIQQFVRESHIENYGQKTRSKADHIYIWASAFAETNNQKLLKDLKRQGFSHLFLSVGPDTSLYEKAKTFNQLASKQGITAEMLIGNNQLVHYESREDEFRQLANRAKALQFDGLHLDVEPHTFDDWDSNREQYLRDYVRMLEAVRASLDDIPLKLSISIPHFYDSIISDLVQYADKIVVMVYKTTDVNDLLDRTEVERKILTDRLAVALRAGDFGNQRELNRFVREIASTTDIQAFVLHDYRAFKELKKK</sequence>
<proteinExistence type="predicted"/>
<dbReference type="InterPro" id="IPR017853">
    <property type="entry name" value="GH"/>
</dbReference>
<gene>
    <name evidence="1" type="ORF">SAMN05443144_10151</name>
</gene>
<protein>
    <submittedName>
        <fullName evidence="1">Outer membrane efflux protein</fullName>
    </submittedName>
</protein>
<evidence type="ECO:0000313" key="2">
    <source>
        <dbReference type="Proteomes" id="UP000184041"/>
    </source>
</evidence>
<dbReference type="STRING" id="1194090.SAMN05443144_10151"/>
<accession>A0A1M4SJ65</accession>
<dbReference type="Gene3D" id="3.20.20.80">
    <property type="entry name" value="Glycosidases"/>
    <property type="match status" value="1"/>
</dbReference>
<dbReference type="RefSeq" id="WP_073058813.1">
    <property type="nucleotide sequence ID" value="NZ_FQUS01000001.1"/>
</dbReference>
<organism evidence="1 2">
    <name type="scientific">Fodinibius roseus</name>
    <dbReference type="NCBI Taxonomy" id="1194090"/>
    <lineage>
        <taxon>Bacteria</taxon>
        <taxon>Pseudomonadati</taxon>
        <taxon>Balneolota</taxon>
        <taxon>Balneolia</taxon>
        <taxon>Balneolales</taxon>
        <taxon>Balneolaceae</taxon>
        <taxon>Fodinibius</taxon>
    </lineage>
</organism>
<evidence type="ECO:0000313" key="1">
    <source>
        <dbReference type="EMBL" id="SHE32236.1"/>
    </source>
</evidence>
<dbReference type="Proteomes" id="UP000184041">
    <property type="component" value="Unassembled WGS sequence"/>
</dbReference>
<name>A0A1M4SJ65_9BACT</name>
<keyword evidence="2" id="KW-1185">Reference proteome</keyword>
<dbReference type="AlphaFoldDB" id="A0A1M4SJ65"/>
<dbReference type="SUPFAM" id="SSF51445">
    <property type="entry name" value="(Trans)glycosidases"/>
    <property type="match status" value="1"/>
</dbReference>
<dbReference type="SUPFAM" id="SSF56954">
    <property type="entry name" value="Outer membrane efflux proteins (OEP)"/>
    <property type="match status" value="1"/>
</dbReference>